<dbReference type="InterPro" id="IPR043502">
    <property type="entry name" value="DNA/RNA_pol_sf"/>
</dbReference>
<evidence type="ECO:0000313" key="5">
    <source>
        <dbReference type="Proteomes" id="UP000326396"/>
    </source>
</evidence>
<sequence length="383" mass="43925">MILGVQWLLFLNDILWNFQNMTMRFEVYGIQYELKGLQNNKVSVCLVEKVVELIYKLTKGGNLQLSSLQLESGKSDKGYQSTVVCVPNQSQENLPWKALTQAFPKVFQMPKGLPLMQPFIHRIVLKEGMKPISQRPYRYPSIRKDVIKKTTRELLELKRALSSTPVLALSDPTKKFVIETYASAEGLGAVLMQENHPISLLSRASSPRQTALSITTSLQHKWLVKLMGYDYVKQQANKHCTERSFEAGSWVHLKLQPYMQKSLRIHKHSKLPPKYFGPFLIMENVGNVAYRLELPNESRIHPIFHVALLKEAIGPPSKIIPIPTEAQFSLQPCVVLDQKLVKRGNDAAKKVLEQWDGQTTQDATWEFLDEMKLRFLDFSELNY</sequence>
<dbReference type="Proteomes" id="UP000326396">
    <property type="component" value="Linkage Group LG6"/>
</dbReference>
<dbReference type="InterPro" id="IPR041577">
    <property type="entry name" value="RT_RNaseH_2"/>
</dbReference>
<comment type="caution">
    <text evidence="4">The sequence shown here is derived from an EMBL/GenBank/DDBJ whole genome shotgun (WGS) entry which is preliminary data.</text>
</comment>
<protein>
    <submittedName>
        <fullName evidence="4">Uncharacterized protein</fullName>
    </submittedName>
</protein>
<keyword evidence="1" id="KW-0732">Signal</keyword>
<dbReference type="SUPFAM" id="SSF56672">
    <property type="entry name" value="DNA/RNA polymerases"/>
    <property type="match status" value="2"/>
</dbReference>
<gene>
    <name evidence="4" type="ORF">E3N88_32045</name>
</gene>
<evidence type="ECO:0000259" key="3">
    <source>
        <dbReference type="Pfam" id="PF24626"/>
    </source>
</evidence>
<dbReference type="PANTHER" id="PTHR46148">
    <property type="entry name" value="CHROMO DOMAIN-CONTAINING PROTEIN"/>
    <property type="match status" value="1"/>
</dbReference>
<dbReference type="InterPro" id="IPR056924">
    <property type="entry name" value="SH3_Tf2-1"/>
</dbReference>
<feature type="chain" id="PRO_5024416147" evidence="1">
    <location>
        <begin position="18"/>
        <end position="383"/>
    </location>
</feature>
<feature type="domain" description="Tf2-1-like SH3-like" evidence="3">
    <location>
        <begin position="248"/>
        <end position="311"/>
    </location>
</feature>
<keyword evidence="5" id="KW-1185">Reference proteome</keyword>
<proteinExistence type="predicted"/>
<accession>A0A5N6M7X2</accession>
<dbReference type="OrthoDB" id="5554229at2759"/>
<dbReference type="PANTHER" id="PTHR46148:SF57">
    <property type="entry name" value="OS12G0499874 PROTEIN"/>
    <property type="match status" value="1"/>
</dbReference>
<feature type="domain" description="Reverse transcriptase/retrotransposon-derived protein RNase H-like" evidence="2">
    <location>
        <begin position="151"/>
        <end position="215"/>
    </location>
</feature>
<feature type="signal peptide" evidence="1">
    <location>
        <begin position="1"/>
        <end position="17"/>
    </location>
</feature>
<evidence type="ECO:0000259" key="2">
    <source>
        <dbReference type="Pfam" id="PF17919"/>
    </source>
</evidence>
<dbReference type="EMBL" id="SZYD01000016">
    <property type="protein sequence ID" value="KAD3336526.1"/>
    <property type="molecule type" value="Genomic_DNA"/>
</dbReference>
<dbReference type="AlphaFoldDB" id="A0A5N6M7X2"/>
<name>A0A5N6M7X2_9ASTR</name>
<reference evidence="4 5" key="1">
    <citation type="submission" date="2019-05" db="EMBL/GenBank/DDBJ databases">
        <title>Mikania micrantha, genome provides insights into the molecular mechanism of rapid growth.</title>
        <authorList>
            <person name="Liu B."/>
        </authorList>
    </citation>
    <scope>NUCLEOTIDE SEQUENCE [LARGE SCALE GENOMIC DNA]</scope>
    <source>
        <strain evidence="4">NLD-2019</strain>
        <tissue evidence="4">Leaf</tissue>
    </source>
</reference>
<dbReference type="Pfam" id="PF24626">
    <property type="entry name" value="SH3_Tf2-1"/>
    <property type="match status" value="1"/>
</dbReference>
<organism evidence="4 5">
    <name type="scientific">Mikania micrantha</name>
    <name type="common">bitter vine</name>
    <dbReference type="NCBI Taxonomy" id="192012"/>
    <lineage>
        <taxon>Eukaryota</taxon>
        <taxon>Viridiplantae</taxon>
        <taxon>Streptophyta</taxon>
        <taxon>Embryophyta</taxon>
        <taxon>Tracheophyta</taxon>
        <taxon>Spermatophyta</taxon>
        <taxon>Magnoliopsida</taxon>
        <taxon>eudicotyledons</taxon>
        <taxon>Gunneridae</taxon>
        <taxon>Pentapetalae</taxon>
        <taxon>asterids</taxon>
        <taxon>campanulids</taxon>
        <taxon>Asterales</taxon>
        <taxon>Asteraceae</taxon>
        <taxon>Asteroideae</taxon>
        <taxon>Heliantheae alliance</taxon>
        <taxon>Eupatorieae</taxon>
        <taxon>Mikania</taxon>
    </lineage>
</organism>
<dbReference type="Pfam" id="PF17919">
    <property type="entry name" value="RT_RNaseH_2"/>
    <property type="match status" value="1"/>
</dbReference>
<evidence type="ECO:0000313" key="4">
    <source>
        <dbReference type="EMBL" id="KAD3336526.1"/>
    </source>
</evidence>
<evidence type="ECO:0000256" key="1">
    <source>
        <dbReference type="SAM" id="SignalP"/>
    </source>
</evidence>